<protein>
    <submittedName>
        <fullName evidence="1">Uncharacterized protein</fullName>
    </submittedName>
</protein>
<reference evidence="1" key="1">
    <citation type="submission" date="2020-04" db="EMBL/GenBank/DDBJ databases">
        <authorList>
            <person name="Alioto T."/>
            <person name="Alioto T."/>
            <person name="Gomez Garrido J."/>
        </authorList>
    </citation>
    <scope>NUCLEOTIDE SEQUENCE</scope>
    <source>
        <strain evidence="1">A484AB</strain>
    </source>
</reference>
<evidence type="ECO:0000313" key="2">
    <source>
        <dbReference type="Proteomes" id="UP001152795"/>
    </source>
</evidence>
<organism evidence="1 2">
    <name type="scientific">Paramuricea clavata</name>
    <name type="common">Red gorgonian</name>
    <name type="synonym">Violescent sea-whip</name>
    <dbReference type="NCBI Taxonomy" id="317549"/>
    <lineage>
        <taxon>Eukaryota</taxon>
        <taxon>Metazoa</taxon>
        <taxon>Cnidaria</taxon>
        <taxon>Anthozoa</taxon>
        <taxon>Octocorallia</taxon>
        <taxon>Malacalcyonacea</taxon>
        <taxon>Plexauridae</taxon>
        <taxon>Paramuricea</taxon>
    </lineage>
</organism>
<dbReference type="Proteomes" id="UP001152795">
    <property type="component" value="Unassembled WGS sequence"/>
</dbReference>
<proteinExistence type="predicted"/>
<gene>
    <name evidence="1" type="ORF">PACLA_8A082621</name>
</gene>
<name>A0A6S7G426_PARCT</name>
<sequence>MASCLNLQGLCDSAYKTGPIENGGQSRVCELFPLRFLGFVLLVYGIRTAIYDFQRNNVAQRRYLLNFAGSCCELSLLWDITALFDDQPITETDFKDELIGLTSKYFMNASTRCSMFKAGAKITGTYEGRVLYSVNGTASYNHKVLQLILNGDIHSLPCPTSSTTTKLNAQYVRRQLDNIINVRALEEKEHLKKRALKEKST</sequence>
<dbReference type="AlphaFoldDB" id="A0A6S7G426"/>
<comment type="caution">
    <text evidence="1">The sequence shown here is derived from an EMBL/GenBank/DDBJ whole genome shotgun (WGS) entry which is preliminary data.</text>
</comment>
<evidence type="ECO:0000313" key="1">
    <source>
        <dbReference type="EMBL" id="CAB3985183.1"/>
    </source>
</evidence>
<accession>A0A6S7G426</accession>
<dbReference type="EMBL" id="CACRXK020000838">
    <property type="protein sequence ID" value="CAB3985183.1"/>
    <property type="molecule type" value="Genomic_DNA"/>
</dbReference>
<keyword evidence="2" id="KW-1185">Reference proteome</keyword>